<evidence type="ECO:0000256" key="6">
    <source>
        <dbReference type="ARBA" id="ARBA00022679"/>
    </source>
</evidence>
<dbReference type="SUPFAM" id="SSF55874">
    <property type="entry name" value="ATPase domain of HSP90 chaperone/DNA topoisomerase II/histidine kinase"/>
    <property type="match status" value="1"/>
</dbReference>
<dbReference type="Pfam" id="PF17200">
    <property type="entry name" value="sCache_2"/>
    <property type="match status" value="1"/>
</dbReference>
<evidence type="ECO:0000256" key="13">
    <source>
        <dbReference type="ARBA" id="ARBA00023136"/>
    </source>
</evidence>
<dbReference type="SMART" id="SM01049">
    <property type="entry name" value="Cache_2"/>
    <property type="match status" value="1"/>
</dbReference>
<keyword evidence="4" id="KW-1003">Cell membrane</keyword>
<name>A0A7C4MLJ4_9BACT</name>
<evidence type="ECO:0000256" key="4">
    <source>
        <dbReference type="ARBA" id="ARBA00022475"/>
    </source>
</evidence>
<dbReference type="Gene3D" id="3.30.450.20">
    <property type="entry name" value="PAS domain"/>
    <property type="match status" value="1"/>
</dbReference>
<feature type="domain" description="Histidine kinase" evidence="15">
    <location>
        <begin position="268"/>
        <end position="485"/>
    </location>
</feature>
<gene>
    <name evidence="16" type="ORF">ENS29_05120</name>
</gene>
<protein>
    <recommendedName>
        <fullName evidence="3">histidine kinase</fullName>
        <ecNumber evidence="3">2.7.13.3</ecNumber>
    </recommendedName>
</protein>
<dbReference type="EMBL" id="DSUH01000116">
    <property type="protein sequence ID" value="HGU32220.1"/>
    <property type="molecule type" value="Genomic_DNA"/>
</dbReference>
<dbReference type="PANTHER" id="PTHR43065">
    <property type="entry name" value="SENSOR HISTIDINE KINASE"/>
    <property type="match status" value="1"/>
</dbReference>
<keyword evidence="9" id="KW-0418">Kinase</keyword>
<dbReference type="Gene3D" id="3.30.565.10">
    <property type="entry name" value="Histidine kinase-like ATPase, C-terminal domain"/>
    <property type="match status" value="1"/>
</dbReference>
<dbReference type="AlphaFoldDB" id="A0A7C4MLJ4"/>
<keyword evidence="12" id="KW-0902">Two-component regulatory system</keyword>
<evidence type="ECO:0000256" key="2">
    <source>
        <dbReference type="ARBA" id="ARBA00004651"/>
    </source>
</evidence>
<keyword evidence="11 14" id="KW-1133">Transmembrane helix</keyword>
<keyword evidence="6" id="KW-0808">Transferase</keyword>
<dbReference type="SMART" id="SM00388">
    <property type="entry name" value="HisKA"/>
    <property type="match status" value="1"/>
</dbReference>
<dbReference type="GO" id="GO:0005524">
    <property type="term" value="F:ATP binding"/>
    <property type="evidence" value="ECO:0007669"/>
    <property type="project" value="UniProtKB-KW"/>
</dbReference>
<feature type="transmembrane region" description="Helical" evidence="14">
    <location>
        <begin position="210"/>
        <end position="229"/>
    </location>
</feature>
<comment type="caution">
    <text evidence="16">The sequence shown here is derived from an EMBL/GenBank/DDBJ whole genome shotgun (WGS) entry which is preliminary data.</text>
</comment>
<keyword evidence="13 14" id="KW-0472">Membrane</keyword>
<dbReference type="GO" id="GO:0000155">
    <property type="term" value="F:phosphorelay sensor kinase activity"/>
    <property type="evidence" value="ECO:0007669"/>
    <property type="project" value="InterPro"/>
</dbReference>
<evidence type="ECO:0000256" key="3">
    <source>
        <dbReference type="ARBA" id="ARBA00012438"/>
    </source>
</evidence>
<dbReference type="InterPro" id="IPR003661">
    <property type="entry name" value="HisK_dim/P_dom"/>
</dbReference>
<dbReference type="SMART" id="SM00387">
    <property type="entry name" value="HATPase_c"/>
    <property type="match status" value="1"/>
</dbReference>
<evidence type="ECO:0000256" key="14">
    <source>
        <dbReference type="SAM" id="Phobius"/>
    </source>
</evidence>
<dbReference type="Gene3D" id="1.10.287.130">
    <property type="match status" value="1"/>
</dbReference>
<dbReference type="Pfam" id="PF00512">
    <property type="entry name" value="HisKA"/>
    <property type="match status" value="1"/>
</dbReference>
<keyword evidence="8" id="KW-0547">Nucleotide-binding</keyword>
<dbReference type="PRINTS" id="PR00344">
    <property type="entry name" value="BCTRLSENSOR"/>
</dbReference>
<evidence type="ECO:0000313" key="16">
    <source>
        <dbReference type="EMBL" id="HGU32220.1"/>
    </source>
</evidence>
<dbReference type="InterPro" id="IPR005467">
    <property type="entry name" value="His_kinase_dom"/>
</dbReference>
<dbReference type="InterPro" id="IPR036890">
    <property type="entry name" value="HATPase_C_sf"/>
</dbReference>
<dbReference type="Pfam" id="PF02518">
    <property type="entry name" value="HATPase_c"/>
    <property type="match status" value="1"/>
</dbReference>
<evidence type="ECO:0000256" key="7">
    <source>
        <dbReference type="ARBA" id="ARBA00022692"/>
    </source>
</evidence>
<evidence type="ECO:0000256" key="5">
    <source>
        <dbReference type="ARBA" id="ARBA00022553"/>
    </source>
</evidence>
<dbReference type="PROSITE" id="PS50109">
    <property type="entry name" value="HIS_KIN"/>
    <property type="match status" value="1"/>
</dbReference>
<feature type="transmembrane region" description="Helical" evidence="14">
    <location>
        <begin position="26"/>
        <end position="49"/>
    </location>
</feature>
<evidence type="ECO:0000256" key="12">
    <source>
        <dbReference type="ARBA" id="ARBA00023012"/>
    </source>
</evidence>
<dbReference type="InterPro" id="IPR033480">
    <property type="entry name" value="sCache_2"/>
</dbReference>
<proteinExistence type="predicted"/>
<evidence type="ECO:0000256" key="1">
    <source>
        <dbReference type="ARBA" id="ARBA00000085"/>
    </source>
</evidence>
<dbReference type="CDD" id="cd00075">
    <property type="entry name" value="HATPase"/>
    <property type="match status" value="1"/>
</dbReference>
<dbReference type="GO" id="GO:0005886">
    <property type="term" value="C:plasma membrane"/>
    <property type="evidence" value="ECO:0007669"/>
    <property type="project" value="UniProtKB-SubCell"/>
</dbReference>
<dbReference type="InterPro" id="IPR003594">
    <property type="entry name" value="HATPase_dom"/>
</dbReference>
<keyword evidence="5" id="KW-0597">Phosphoprotein</keyword>
<dbReference type="CDD" id="cd00082">
    <property type="entry name" value="HisKA"/>
    <property type="match status" value="1"/>
</dbReference>
<evidence type="ECO:0000256" key="11">
    <source>
        <dbReference type="ARBA" id="ARBA00022989"/>
    </source>
</evidence>
<evidence type="ECO:0000256" key="9">
    <source>
        <dbReference type="ARBA" id="ARBA00022777"/>
    </source>
</evidence>
<accession>A0A7C4MLJ4</accession>
<sequence>MHRKECRSLMSDPASTFHWKSFGLKILLPTGLSIALFVLALFLLVIPTIRENSMERKREMIRELTNSAWNILAKLENDERKGLISRVQAQQQAIDQIRNMNYGQHMKDYFWINDMHPRMVIHPYRTDLNGADLSEYRDPNGKRVFVAFVDVVRREGAGYVDYLWQDRDDPNHIVPKISYVKGFEPWGWIIGTGIYIDDVAAEIDRLIRSVMHISGIILLMVFSLMAVMIRQSYRTQKQLRMEAEERKRVQESLVFSEKMASLGKLAAMVAHEINNPLSGILSYAKLSLRYLDRVEERSDAVDNLRSNLSFIADEAKRCGGIVQNLMMFAKRASGDIKEAHLHEIIDTAVKVIDHSARMKQVVIEKHLGEGEDRIQCDPGAIQQILVAMIVNAIESSPPGGRIVVSTYWGDPAVVQLRLKDFGSGIPADQLPHIFEPFYSTKESSKSLGLGLAVVYGIVRRHGGDIHVDSTLGAGTEFVVTLPRNQRQPTSPILEREVKS</sequence>
<comment type="catalytic activity">
    <reaction evidence="1">
        <text>ATP + protein L-histidine = ADP + protein N-phospho-L-histidine.</text>
        <dbReference type="EC" id="2.7.13.3"/>
    </reaction>
</comment>
<reference evidence="16" key="1">
    <citation type="journal article" date="2020" name="mSystems">
        <title>Genome- and Community-Level Interaction Insights into Carbon Utilization and Element Cycling Functions of Hydrothermarchaeota in Hydrothermal Sediment.</title>
        <authorList>
            <person name="Zhou Z."/>
            <person name="Liu Y."/>
            <person name="Xu W."/>
            <person name="Pan J."/>
            <person name="Luo Z.H."/>
            <person name="Li M."/>
        </authorList>
    </citation>
    <scope>NUCLEOTIDE SEQUENCE [LARGE SCALE GENOMIC DNA]</scope>
    <source>
        <strain evidence="16">SpSt-477</strain>
    </source>
</reference>
<comment type="subcellular location">
    <subcellularLocation>
        <location evidence="2">Cell membrane</location>
        <topology evidence="2">Multi-pass membrane protein</topology>
    </subcellularLocation>
</comment>
<keyword evidence="7 14" id="KW-0812">Transmembrane</keyword>
<dbReference type="InterPro" id="IPR004358">
    <property type="entry name" value="Sig_transdc_His_kin-like_C"/>
</dbReference>
<keyword evidence="10" id="KW-0067">ATP-binding</keyword>
<evidence type="ECO:0000259" key="15">
    <source>
        <dbReference type="PROSITE" id="PS50109"/>
    </source>
</evidence>
<organism evidence="16">
    <name type="scientific">Desulfatirhabdium butyrativorans</name>
    <dbReference type="NCBI Taxonomy" id="340467"/>
    <lineage>
        <taxon>Bacteria</taxon>
        <taxon>Pseudomonadati</taxon>
        <taxon>Thermodesulfobacteriota</taxon>
        <taxon>Desulfobacteria</taxon>
        <taxon>Desulfobacterales</taxon>
        <taxon>Desulfatirhabdiaceae</taxon>
        <taxon>Desulfatirhabdium</taxon>
    </lineage>
</organism>
<evidence type="ECO:0000256" key="8">
    <source>
        <dbReference type="ARBA" id="ARBA00022741"/>
    </source>
</evidence>
<dbReference type="InterPro" id="IPR036097">
    <property type="entry name" value="HisK_dim/P_sf"/>
</dbReference>
<dbReference type="PANTHER" id="PTHR43065:SF10">
    <property type="entry name" value="PEROXIDE STRESS-ACTIVATED HISTIDINE KINASE MAK3"/>
    <property type="match status" value="1"/>
</dbReference>
<dbReference type="EC" id="2.7.13.3" evidence="3"/>
<evidence type="ECO:0000256" key="10">
    <source>
        <dbReference type="ARBA" id="ARBA00022840"/>
    </source>
</evidence>
<dbReference type="SUPFAM" id="SSF47384">
    <property type="entry name" value="Homodimeric domain of signal transducing histidine kinase"/>
    <property type="match status" value="1"/>
</dbReference>